<sequence length="182" mass="20462">MATVSDAWRSSVWFYRGLFVGIALLLLYLRLLPLGSEAGDWPGPDLMLCLIFAWATRRPEYLPVWLLAGVLLLEDMILLRPPGLWTALVVMAVEFVRNRVALTRELTLVAEWAMVAGLMIACLLAYRLVFTLSFLPQPAFGFALMQVLWSILCYPVVVGASRLAFDLRKPATGEVDNYGRRL</sequence>
<keyword evidence="1" id="KW-0812">Transmembrane</keyword>
<keyword evidence="1" id="KW-1133">Transmembrane helix</keyword>
<accession>A0A411Z6W1</accession>
<keyword evidence="1" id="KW-0472">Membrane</keyword>
<protein>
    <submittedName>
        <fullName evidence="2">Rod shape-determining protein MreD</fullName>
    </submittedName>
</protein>
<gene>
    <name evidence="2" type="ORF">D1012_01575</name>
</gene>
<comment type="caution">
    <text evidence="2">The sequence shown here is derived from an EMBL/GenBank/DDBJ whole genome shotgun (WGS) entry which is preliminary data.</text>
</comment>
<feature type="transmembrane region" description="Helical" evidence="1">
    <location>
        <begin position="108"/>
        <end position="128"/>
    </location>
</feature>
<evidence type="ECO:0000313" key="2">
    <source>
        <dbReference type="EMBL" id="RGP38838.1"/>
    </source>
</evidence>
<feature type="transmembrane region" description="Helical" evidence="1">
    <location>
        <begin position="140"/>
        <end position="160"/>
    </location>
</feature>
<dbReference type="OrthoDB" id="7629477at2"/>
<feature type="transmembrane region" description="Helical" evidence="1">
    <location>
        <begin position="77"/>
        <end position="96"/>
    </location>
</feature>
<dbReference type="AlphaFoldDB" id="A0A411Z6W1"/>
<reference evidence="2 3" key="1">
    <citation type="submission" date="2018-08" db="EMBL/GenBank/DDBJ databases">
        <title>Flavobacterium tibetense sp. nov., isolated from a wetland YonghuCo on Tibetan Plateau.</title>
        <authorList>
            <person name="Phurbu D."/>
            <person name="Lu H."/>
            <person name="Xing P."/>
        </authorList>
    </citation>
    <scope>NUCLEOTIDE SEQUENCE [LARGE SCALE GENOMIC DNA]</scope>
    <source>
        <strain evidence="2 3">DJC</strain>
    </source>
</reference>
<dbReference type="EMBL" id="QWEY01000001">
    <property type="protein sequence ID" value="RGP38838.1"/>
    <property type="molecule type" value="Genomic_DNA"/>
</dbReference>
<organism evidence="2 3">
    <name type="scientific">Pseudotabrizicola alkalilacus</name>
    <dbReference type="NCBI Taxonomy" id="2305252"/>
    <lineage>
        <taxon>Bacteria</taxon>
        <taxon>Pseudomonadati</taxon>
        <taxon>Pseudomonadota</taxon>
        <taxon>Alphaproteobacteria</taxon>
        <taxon>Rhodobacterales</taxon>
        <taxon>Paracoccaceae</taxon>
        <taxon>Pseudotabrizicola</taxon>
    </lineage>
</organism>
<evidence type="ECO:0000256" key="1">
    <source>
        <dbReference type="SAM" id="Phobius"/>
    </source>
</evidence>
<feature type="transmembrane region" description="Helical" evidence="1">
    <location>
        <begin position="12"/>
        <end position="29"/>
    </location>
</feature>
<keyword evidence="3" id="KW-1185">Reference proteome</keyword>
<evidence type="ECO:0000313" key="3">
    <source>
        <dbReference type="Proteomes" id="UP000284547"/>
    </source>
</evidence>
<name>A0A411Z6W1_9RHOB</name>
<proteinExistence type="predicted"/>
<dbReference type="Proteomes" id="UP000284547">
    <property type="component" value="Unassembled WGS sequence"/>
</dbReference>